<dbReference type="Proteomes" id="UP001628156">
    <property type="component" value="Unassembled WGS sequence"/>
</dbReference>
<comment type="caution">
    <text evidence="2">The sequence shown here is derived from an EMBL/GenBank/DDBJ whole genome shotgun (WGS) entry which is preliminary data.</text>
</comment>
<organism evidence="2 3">
    <name type="scientific">Entamoeba nuttalli</name>
    <dbReference type="NCBI Taxonomy" id="412467"/>
    <lineage>
        <taxon>Eukaryota</taxon>
        <taxon>Amoebozoa</taxon>
        <taxon>Evosea</taxon>
        <taxon>Archamoebae</taxon>
        <taxon>Mastigamoebida</taxon>
        <taxon>Entamoebidae</taxon>
        <taxon>Entamoeba</taxon>
    </lineage>
</organism>
<reference evidence="2 3" key="1">
    <citation type="journal article" date="2019" name="PLoS Negl. Trop. Dis.">
        <title>Whole genome sequencing of Entamoeba nuttalli reveals mammalian host-related molecular signatures and a novel octapeptide-repeat surface protein.</title>
        <authorList>
            <person name="Tanaka M."/>
            <person name="Makiuchi T."/>
            <person name="Komiyama T."/>
            <person name="Shiina T."/>
            <person name="Osaki K."/>
            <person name="Tachibana H."/>
        </authorList>
    </citation>
    <scope>NUCLEOTIDE SEQUENCE [LARGE SCALE GENOMIC DNA]</scope>
    <source>
        <strain evidence="2 3">P19-061405</strain>
    </source>
</reference>
<name>A0ABQ0DFX8_9EUKA</name>
<gene>
    <name evidence="2" type="ORF">ENUP19_0083G0132</name>
</gene>
<evidence type="ECO:0000256" key="1">
    <source>
        <dbReference type="SAM" id="SignalP"/>
    </source>
</evidence>
<dbReference type="EMBL" id="BAAFRS010000083">
    <property type="protein sequence ID" value="GAB1221749.1"/>
    <property type="molecule type" value="Genomic_DNA"/>
</dbReference>
<protein>
    <submittedName>
        <fullName evidence="2">Uncharacterized protein</fullName>
    </submittedName>
</protein>
<evidence type="ECO:0000313" key="3">
    <source>
        <dbReference type="Proteomes" id="UP001628156"/>
    </source>
</evidence>
<keyword evidence="3" id="KW-1185">Reference proteome</keyword>
<feature type="signal peptide" evidence="1">
    <location>
        <begin position="1"/>
        <end position="17"/>
    </location>
</feature>
<evidence type="ECO:0000313" key="2">
    <source>
        <dbReference type="EMBL" id="GAB1221749.1"/>
    </source>
</evidence>
<proteinExistence type="predicted"/>
<keyword evidence="1" id="KW-0732">Signal</keyword>
<accession>A0ABQ0DFX8</accession>
<sequence length="182" mass="21394">MKCLLVISLLIFPFVQSKYFITFYDSYVQVLNEGHCYYIESLKQSFKPYFRGETMISELYNDLNCTIFIGNSRLEDIGYYMMSVSFIYADFLPDDLTANLKFGCNKTYGINQYQLTGCVRLEDTSYYINQSVENDIFITSYYSEPTCTTLVNKREVPCSSCFYDTIYKVERTVDCSRIYKKK</sequence>
<feature type="chain" id="PRO_5046341032" evidence="1">
    <location>
        <begin position="18"/>
        <end position="182"/>
    </location>
</feature>